<dbReference type="AlphaFoldDB" id="A0A5S4EHN1"/>
<gene>
    <name evidence="1" type="ORF">ACCUM_2892</name>
</gene>
<protein>
    <submittedName>
        <fullName evidence="1">Uncharacterized protein</fullName>
    </submittedName>
</protein>
<organism evidence="1 2">
    <name type="scientific">Candidatus Accumulibacter phosphatis</name>
    <dbReference type="NCBI Taxonomy" id="327160"/>
    <lineage>
        <taxon>Bacteria</taxon>
        <taxon>Pseudomonadati</taxon>
        <taxon>Pseudomonadota</taxon>
        <taxon>Betaproteobacteria</taxon>
        <taxon>Candidatus Accumulibacter</taxon>
    </lineage>
</organism>
<dbReference type="EMBL" id="SWAD01000147">
    <property type="protein sequence ID" value="TMQ74816.1"/>
    <property type="molecule type" value="Genomic_DNA"/>
</dbReference>
<evidence type="ECO:0000313" key="2">
    <source>
        <dbReference type="Proteomes" id="UP000306324"/>
    </source>
</evidence>
<comment type="caution">
    <text evidence="1">The sequence shown here is derived from an EMBL/GenBank/DDBJ whole genome shotgun (WGS) entry which is preliminary data.</text>
</comment>
<accession>A0A5S4EHN1</accession>
<sequence length="40" mass="4240">MSFQEGGFQGTEVALDYYSLSLLSTVLPSTRMVPASSPTA</sequence>
<dbReference type="Proteomes" id="UP000306324">
    <property type="component" value="Unassembled WGS sequence"/>
</dbReference>
<keyword evidence="2" id="KW-1185">Reference proteome</keyword>
<reference evidence="1 2" key="1">
    <citation type="submission" date="2019-04" db="EMBL/GenBank/DDBJ databases">
        <title>A novel phosphate-accumulating bacterium identified in bioreactor for phosphate removal from wastewater.</title>
        <authorList>
            <person name="Kotlyarov R.Y."/>
            <person name="Beletsky A.V."/>
            <person name="Kallistova A.Y."/>
            <person name="Dorofeev A.G."/>
            <person name="Nikolaev Y.Y."/>
            <person name="Pimenov N.V."/>
            <person name="Ravin N.V."/>
            <person name="Mardanov A.V."/>
        </authorList>
    </citation>
    <scope>NUCLEOTIDE SEQUENCE [LARGE SCALE GENOMIC DNA]</scope>
    <source>
        <strain evidence="1 2">Bin19</strain>
    </source>
</reference>
<proteinExistence type="predicted"/>
<name>A0A5S4EHN1_9PROT</name>
<evidence type="ECO:0000313" key="1">
    <source>
        <dbReference type="EMBL" id="TMQ74816.1"/>
    </source>
</evidence>